<dbReference type="AlphaFoldDB" id="A0A9P5KS95"/>
<feature type="coiled-coil region" evidence="1">
    <location>
        <begin position="122"/>
        <end position="156"/>
    </location>
</feature>
<gene>
    <name evidence="3" type="ORF">DV451_003652</name>
</gene>
<dbReference type="Proteomes" id="UP000750522">
    <property type="component" value="Unassembled WGS sequence"/>
</dbReference>
<reference evidence="3" key="2">
    <citation type="submission" date="2020-01" db="EMBL/GenBank/DDBJ databases">
        <authorList>
            <person name="Perkins V."/>
            <person name="Lessard M.-H."/>
            <person name="Dugat-Bony E."/>
            <person name="Frenette M."/>
            <person name="Labrie S."/>
        </authorList>
    </citation>
    <scope>NUCLEOTIDE SEQUENCE</scope>
    <source>
        <strain evidence="3">LMA-70</strain>
    </source>
</reference>
<name>A0A9P5KS95_GEOCN</name>
<keyword evidence="1" id="KW-0175">Coiled coil</keyword>
<organism evidence="3 4">
    <name type="scientific">Geotrichum candidum</name>
    <name type="common">Oospora lactis</name>
    <name type="synonym">Dipodascus geotrichum</name>
    <dbReference type="NCBI Taxonomy" id="1173061"/>
    <lineage>
        <taxon>Eukaryota</taxon>
        <taxon>Fungi</taxon>
        <taxon>Dikarya</taxon>
        <taxon>Ascomycota</taxon>
        <taxon>Saccharomycotina</taxon>
        <taxon>Dipodascomycetes</taxon>
        <taxon>Dipodascales</taxon>
        <taxon>Dipodascaceae</taxon>
        <taxon>Geotrichum</taxon>
    </lineage>
</organism>
<evidence type="ECO:0000313" key="4">
    <source>
        <dbReference type="Proteomes" id="UP000750522"/>
    </source>
</evidence>
<sequence>MTTPRQPTAVVDDIDAQALKLAHVNRVSYFLTAAAAMASNTSNDDNKKGLAQAVALRYSQAAHAEFRSVAPGQQYCDCCAGMLVAGVSAAFRITTQAPIYTQGSGDMANNKNNNSSCNNLELKSTKKKRKLSKKAVKQLEKRQEKLRARLTAQGVEYVAGYGHQDKKTAASGKSSVDALGRKRRWLQCTCKSCDYKTYTAIEALSTTSSSSHSASRAASSTNNNRSKGALAAAGEDTPAAEPSKKKRKKNSLVAKLAAQKQARSASSGFSLGLSDFLAKK</sequence>
<accession>A0A9P5KS95</accession>
<feature type="compositionally biased region" description="Low complexity" evidence="2">
    <location>
        <begin position="209"/>
        <end position="226"/>
    </location>
</feature>
<feature type="region of interest" description="Disordered" evidence="2">
    <location>
        <begin position="209"/>
        <end position="268"/>
    </location>
</feature>
<comment type="caution">
    <text evidence="3">The sequence shown here is derived from an EMBL/GenBank/DDBJ whole genome shotgun (WGS) entry which is preliminary data.</text>
</comment>
<evidence type="ECO:0000256" key="2">
    <source>
        <dbReference type="SAM" id="MobiDB-lite"/>
    </source>
</evidence>
<reference evidence="3" key="1">
    <citation type="journal article" date="2020" name="Front. Microbiol.">
        <title>Phenotypic and Genetic Characterization of the Cheese Ripening Yeast Geotrichum candidum.</title>
        <authorList>
            <person name="Perkins V."/>
            <person name="Vignola S."/>
            <person name="Lessard M.H."/>
            <person name="Plante P.L."/>
            <person name="Corbeil J."/>
            <person name="Dugat-Bony E."/>
            <person name="Frenette M."/>
            <person name="Labrie S."/>
        </authorList>
    </citation>
    <scope>NUCLEOTIDE SEQUENCE</scope>
    <source>
        <strain evidence="3">LMA-70</strain>
    </source>
</reference>
<evidence type="ECO:0000313" key="3">
    <source>
        <dbReference type="EMBL" id="KAF5097842.1"/>
    </source>
</evidence>
<evidence type="ECO:0000256" key="1">
    <source>
        <dbReference type="SAM" id="Coils"/>
    </source>
</evidence>
<proteinExistence type="predicted"/>
<protein>
    <submittedName>
        <fullName evidence="3">Uncharacterized protein</fullName>
    </submittedName>
</protein>
<dbReference type="EMBL" id="QQZK01000084">
    <property type="protein sequence ID" value="KAF5097842.1"/>
    <property type="molecule type" value="Genomic_DNA"/>
</dbReference>